<dbReference type="EMBL" id="JAEFCI010005936">
    <property type="protein sequence ID" value="KAG5460006.1"/>
    <property type="molecule type" value="Genomic_DNA"/>
</dbReference>
<dbReference type="AlphaFoldDB" id="A0A8H7ZV51"/>
<accession>A0A8H7ZV51</accession>
<gene>
    <name evidence="2" type="ORF">BJ554DRAFT_8003</name>
</gene>
<feature type="region of interest" description="Disordered" evidence="1">
    <location>
        <begin position="1"/>
        <end position="26"/>
    </location>
</feature>
<protein>
    <submittedName>
        <fullName evidence="2">Uncharacterized protein</fullName>
    </submittedName>
</protein>
<dbReference type="Proteomes" id="UP000673691">
    <property type="component" value="Unassembled WGS sequence"/>
</dbReference>
<keyword evidence="3" id="KW-1185">Reference proteome</keyword>
<reference evidence="2 3" key="1">
    <citation type="journal article" name="Sci. Rep.">
        <title>Genome-scale phylogenetic analyses confirm Olpidium as the closest living zoosporic fungus to the non-flagellated, terrestrial fungi.</title>
        <authorList>
            <person name="Chang Y."/>
            <person name="Rochon D."/>
            <person name="Sekimoto S."/>
            <person name="Wang Y."/>
            <person name="Chovatia M."/>
            <person name="Sandor L."/>
            <person name="Salamov A."/>
            <person name="Grigoriev I.V."/>
            <person name="Stajich J.E."/>
            <person name="Spatafora J.W."/>
        </authorList>
    </citation>
    <scope>NUCLEOTIDE SEQUENCE [LARGE SCALE GENOMIC DNA]</scope>
    <source>
        <strain evidence="2">S191</strain>
    </source>
</reference>
<comment type="caution">
    <text evidence="2">The sequence shown here is derived from an EMBL/GenBank/DDBJ whole genome shotgun (WGS) entry which is preliminary data.</text>
</comment>
<feature type="non-terminal residue" evidence="2">
    <location>
        <position position="1"/>
    </location>
</feature>
<organism evidence="2 3">
    <name type="scientific">Olpidium bornovanus</name>
    <dbReference type="NCBI Taxonomy" id="278681"/>
    <lineage>
        <taxon>Eukaryota</taxon>
        <taxon>Fungi</taxon>
        <taxon>Fungi incertae sedis</taxon>
        <taxon>Olpidiomycota</taxon>
        <taxon>Olpidiomycotina</taxon>
        <taxon>Olpidiomycetes</taxon>
        <taxon>Olpidiales</taxon>
        <taxon>Olpidiaceae</taxon>
        <taxon>Olpidium</taxon>
    </lineage>
</organism>
<evidence type="ECO:0000313" key="2">
    <source>
        <dbReference type="EMBL" id="KAG5460006.1"/>
    </source>
</evidence>
<name>A0A8H7ZV51_9FUNG</name>
<evidence type="ECO:0000313" key="3">
    <source>
        <dbReference type="Proteomes" id="UP000673691"/>
    </source>
</evidence>
<proteinExistence type="predicted"/>
<evidence type="ECO:0000256" key="1">
    <source>
        <dbReference type="SAM" id="MobiDB-lite"/>
    </source>
</evidence>
<sequence>HPAASPSERGHIRRRSGRGEGAAPWGSRLRRCSVRKRGVCVSSDRLVGRSNGSLFGPKKGGSRELRPSRRRVQRFVVRSDKGEFACNAHSRSLCINSDIEAMTKNTGREVMGV</sequence>